<evidence type="ECO:0000256" key="4">
    <source>
        <dbReference type="ARBA" id="ARBA00022833"/>
    </source>
</evidence>
<keyword evidence="4" id="KW-0862">Zinc</keyword>
<reference evidence="8 9" key="3">
    <citation type="journal article" date="2017" name="G3 (Bethesda)">
        <title>Comparative analysis highlights variable genome content of wheat rusts and divergence of the mating loci.</title>
        <authorList>
            <person name="Cuomo C.A."/>
            <person name="Bakkeren G."/>
            <person name="Khalil H.B."/>
            <person name="Panwar V."/>
            <person name="Joly D."/>
            <person name="Linning R."/>
            <person name="Sakthikumar S."/>
            <person name="Song X."/>
            <person name="Adiconis X."/>
            <person name="Fan L."/>
            <person name="Goldberg J.M."/>
            <person name="Levin J.Z."/>
            <person name="Young S."/>
            <person name="Zeng Q."/>
            <person name="Anikster Y."/>
            <person name="Bruce M."/>
            <person name="Wang M."/>
            <person name="Yin C."/>
            <person name="McCallum B."/>
            <person name="Szabo L.J."/>
            <person name="Hulbert S."/>
            <person name="Chen X."/>
            <person name="Fellers J.P."/>
        </authorList>
    </citation>
    <scope>NUCLEOTIDE SEQUENCE</scope>
    <source>
        <strain evidence="9">Isolate 1-1 / race 1 (BBBD)</strain>
        <strain evidence="8">isolate 1-1 / race 1 (BBBD)</strain>
    </source>
</reference>
<name>A0A180G5L9_PUCT1</name>
<keyword evidence="9" id="KW-1185">Reference proteome</keyword>
<evidence type="ECO:0000313" key="7">
    <source>
        <dbReference type="EMBL" id="OAV87936.1"/>
    </source>
</evidence>
<sequence length="733" mass="82497">MAQKRKRCNQAQTDETEGPMVDSTDEPDDINLTAPSTQTHNATQAKSTNKERLEHAQKLSRNQVSTAYASYQPPVLSSQLDKFGRRMIAWICKTCGKTVNRPTYNSSCSNLLTHAGCCLRKQHNPMASCGVSSVGVIGIEEIDPREVLQRCALWCAETASPFSALEQVSHKKILHPTVVENLPTRKMVSKAIHLLYVTFQEELCQELKNHTGAIYLGFDAWQAPNGFDMMGAVIYQLKEDNDGEMKLEATPLDFVQLKERHTGQYLARMVQFIVQKFSLEDRICGIVSDNALNNATMINELNNLNWPRFNGEASWIRCFAHILNLIVKAILRPFAKQSAGGATNSDCSDDEEQPHELIDSFDDTETNSDSDHENDLSYATDMPDGELQPGDELTLANIRELDDEDVDDVYTTVSCCQTLAKFRAIATKLKKSPNSKQKFLEICQENKCKNSHNIERDVPTRWNSTYTQISSIVRCEKAVIVWQRNKQYGTPCKSHITQADIHLAKDLIQVLEHFYELTLQLSTKASAQVAEVVIAMVLHPSFKDEYFKLAKWPKSWIVEAIDLTREMYDKWYKPKQPTSDPIAANKAPPKKQTGVLAGLEAAAVARSADTLSDPIDIWLSGGLVLNGGAPVNGLGWWIDQKKSGNSHHGLLQMAFNVMCFPATTVDVERTFNFGRDYVAVRRHKLNPKSVSRGMALSFFSKNKMIRLLALHDYMNKKRDDSKLRAKEKRGTEK</sequence>
<evidence type="ECO:0000256" key="5">
    <source>
        <dbReference type="ARBA" id="ARBA00023242"/>
    </source>
</evidence>
<accession>A0A180G5L9</accession>
<dbReference type="Proteomes" id="UP000005240">
    <property type="component" value="Unassembled WGS sequence"/>
</dbReference>
<dbReference type="InterPro" id="IPR052035">
    <property type="entry name" value="ZnF_BED_domain_contain"/>
</dbReference>
<dbReference type="EMBL" id="ADAS02000246">
    <property type="protein sequence ID" value="OAV87936.1"/>
    <property type="molecule type" value="Genomic_DNA"/>
</dbReference>
<keyword evidence="2" id="KW-0479">Metal-binding</keyword>
<evidence type="ECO:0000256" key="2">
    <source>
        <dbReference type="ARBA" id="ARBA00022723"/>
    </source>
</evidence>
<reference evidence="7" key="2">
    <citation type="submission" date="2016-05" db="EMBL/GenBank/DDBJ databases">
        <title>Comparative analysis highlights variable genome content of wheat rusts and divergence of the mating loci.</title>
        <authorList>
            <person name="Cuomo C.A."/>
            <person name="Bakkeren G."/>
            <person name="Szabo L."/>
            <person name="Khalil H."/>
            <person name="Joly D."/>
            <person name="Goldberg J."/>
            <person name="Young S."/>
            <person name="Zeng Q."/>
            <person name="Fellers J."/>
        </authorList>
    </citation>
    <scope>NUCLEOTIDE SEQUENCE [LARGE SCALE GENOMIC DNA]</scope>
    <source>
        <strain evidence="7">1-1 BBBD Race 1</strain>
    </source>
</reference>
<dbReference type="InterPro" id="IPR012337">
    <property type="entry name" value="RNaseH-like_sf"/>
</dbReference>
<dbReference type="EnsemblFungi" id="PTTG_29226-t43_1">
    <property type="protein sequence ID" value="PTTG_29226-t43_1-p1"/>
    <property type="gene ID" value="PTTG_29226"/>
</dbReference>
<dbReference type="PANTHER" id="PTHR46481">
    <property type="entry name" value="ZINC FINGER BED DOMAIN-CONTAINING PROTEIN 4"/>
    <property type="match status" value="1"/>
</dbReference>
<keyword evidence="3" id="KW-0863">Zinc-finger</keyword>
<evidence type="ECO:0000313" key="8">
    <source>
        <dbReference type="EnsemblFungi" id="PTTG_29226-t43_1-p1"/>
    </source>
</evidence>
<reference evidence="8" key="4">
    <citation type="submission" date="2025-05" db="UniProtKB">
        <authorList>
            <consortium name="EnsemblFungi"/>
        </authorList>
    </citation>
    <scope>IDENTIFICATION</scope>
    <source>
        <strain evidence="8">isolate 1-1 / race 1 (BBBD)</strain>
    </source>
</reference>
<evidence type="ECO:0000256" key="1">
    <source>
        <dbReference type="ARBA" id="ARBA00004123"/>
    </source>
</evidence>
<evidence type="ECO:0000313" key="9">
    <source>
        <dbReference type="Proteomes" id="UP000005240"/>
    </source>
</evidence>
<protein>
    <recommendedName>
        <fullName evidence="10">HAT C-terminal dimerisation domain-containing protein</fullName>
    </recommendedName>
</protein>
<reference evidence="7" key="1">
    <citation type="submission" date="2009-11" db="EMBL/GenBank/DDBJ databases">
        <authorList>
            <consortium name="The Broad Institute Genome Sequencing Platform"/>
            <person name="Ward D."/>
            <person name="Feldgarden M."/>
            <person name="Earl A."/>
            <person name="Young S.K."/>
            <person name="Zeng Q."/>
            <person name="Koehrsen M."/>
            <person name="Alvarado L."/>
            <person name="Berlin A."/>
            <person name="Bochicchio J."/>
            <person name="Borenstein D."/>
            <person name="Chapman S.B."/>
            <person name="Chen Z."/>
            <person name="Engels R."/>
            <person name="Freedman E."/>
            <person name="Gellesch M."/>
            <person name="Goldberg J."/>
            <person name="Griggs A."/>
            <person name="Gujja S."/>
            <person name="Heilman E."/>
            <person name="Heiman D."/>
            <person name="Hepburn T."/>
            <person name="Howarth C."/>
            <person name="Jen D."/>
            <person name="Larson L."/>
            <person name="Lewis B."/>
            <person name="Mehta T."/>
            <person name="Park D."/>
            <person name="Pearson M."/>
            <person name="Roberts A."/>
            <person name="Saif S."/>
            <person name="Shea T."/>
            <person name="Shenoy N."/>
            <person name="Sisk P."/>
            <person name="Stolte C."/>
            <person name="Sykes S."/>
            <person name="Thomson T."/>
            <person name="Walk T."/>
            <person name="White J."/>
            <person name="Yandava C."/>
            <person name="Izard J."/>
            <person name="Baranova O.V."/>
            <person name="Blanton J.M."/>
            <person name="Tanner A.C."/>
            <person name="Dewhirst F.E."/>
            <person name="Haas B."/>
            <person name="Nusbaum C."/>
            <person name="Birren B."/>
        </authorList>
    </citation>
    <scope>NUCLEOTIDE SEQUENCE [LARGE SCALE GENOMIC DNA]</scope>
    <source>
        <strain evidence="7">1-1 BBBD Race 1</strain>
    </source>
</reference>
<organism evidence="7">
    <name type="scientific">Puccinia triticina (isolate 1-1 / race 1 (BBBD))</name>
    <name type="common">Brown leaf rust fungus</name>
    <dbReference type="NCBI Taxonomy" id="630390"/>
    <lineage>
        <taxon>Eukaryota</taxon>
        <taxon>Fungi</taxon>
        <taxon>Dikarya</taxon>
        <taxon>Basidiomycota</taxon>
        <taxon>Pucciniomycotina</taxon>
        <taxon>Pucciniomycetes</taxon>
        <taxon>Pucciniales</taxon>
        <taxon>Pucciniaceae</taxon>
        <taxon>Puccinia</taxon>
    </lineage>
</organism>
<dbReference type="OrthoDB" id="3359487at2759"/>
<dbReference type="GO" id="GO:0005634">
    <property type="term" value="C:nucleus"/>
    <property type="evidence" value="ECO:0007669"/>
    <property type="project" value="UniProtKB-SubCell"/>
</dbReference>
<evidence type="ECO:0008006" key="10">
    <source>
        <dbReference type="Google" id="ProtNLM"/>
    </source>
</evidence>
<gene>
    <name evidence="7" type="ORF">PTTG_29226</name>
</gene>
<feature type="region of interest" description="Disordered" evidence="6">
    <location>
        <begin position="1"/>
        <end position="59"/>
    </location>
</feature>
<feature type="compositionally biased region" description="Basic and acidic residues" evidence="6">
    <location>
        <begin position="48"/>
        <end position="57"/>
    </location>
</feature>
<dbReference type="VEuPathDB" id="FungiDB:PTTG_29226"/>
<feature type="region of interest" description="Disordered" evidence="6">
    <location>
        <begin position="360"/>
        <end position="390"/>
    </location>
</feature>
<comment type="subcellular location">
    <subcellularLocation>
        <location evidence="1">Nucleus</location>
    </subcellularLocation>
</comment>
<dbReference type="AlphaFoldDB" id="A0A180G5L9"/>
<dbReference type="PANTHER" id="PTHR46481:SF10">
    <property type="entry name" value="ZINC FINGER BED DOMAIN-CONTAINING PROTEIN 39"/>
    <property type="match status" value="1"/>
</dbReference>
<proteinExistence type="predicted"/>
<dbReference type="GO" id="GO:0008270">
    <property type="term" value="F:zinc ion binding"/>
    <property type="evidence" value="ECO:0007669"/>
    <property type="project" value="UniProtKB-KW"/>
</dbReference>
<evidence type="ECO:0000256" key="6">
    <source>
        <dbReference type="SAM" id="MobiDB-lite"/>
    </source>
</evidence>
<evidence type="ECO:0000256" key="3">
    <source>
        <dbReference type="ARBA" id="ARBA00022771"/>
    </source>
</evidence>
<keyword evidence="5" id="KW-0539">Nucleus</keyword>
<dbReference type="SUPFAM" id="SSF53098">
    <property type="entry name" value="Ribonuclease H-like"/>
    <property type="match status" value="1"/>
</dbReference>
<feature type="compositionally biased region" description="Polar residues" evidence="6">
    <location>
        <begin position="33"/>
        <end position="47"/>
    </location>
</feature>